<dbReference type="Pfam" id="PF00005">
    <property type="entry name" value="ABC_tran"/>
    <property type="match status" value="1"/>
</dbReference>
<dbReference type="Gene3D" id="3.40.50.300">
    <property type="entry name" value="P-loop containing nucleotide triphosphate hydrolases"/>
    <property type="match status" value="1"/>
</dbReference>
<dbReference type="Proteomes" id="UP000011705">
    <property type="component" value="Chromosome"/>
</dbReference>
<dbReference type="PROSITE" id="PS00211">
    <property type="entry name" value="ABC_TRANSPORTER_1"/>
    <property type="match status" value="1"/>
</dbReference>
<dbReference type="GO" id="GO:0015408">
    <property type="term" value="F:ABC-type ferric iron transporter activity"/>
    <property type="evidence" value="ECO:0007669"/>
    <property type="project" value="InterPro"/>
</dbReference>
<dbReference type="InterPro" id="IPR003439">
    <property type="entry name" value="ABC_transporter-like_ATP-bd"/>
</dbReference>
<dbReference type="InterPro" id="IPR015853">
    <property type="entry name" value="ABC_transpr_FbpC"/>
</dbReference>
<accession>A0A0E2EGV2</accession>
<keyword evidence="2" id="KW-1003">Cell membrane</keyword>
<gene>
    <name evidence="10" type="ORF">HMPREF9726_01565</name>
</gene>
<name>A0A0E2EGV2_TREDN</name>
<protein>
    <recommendedName>
        <fullName evidence="9">ABC transporter domain-containing protein</fullName>
    </recommendedName>
</protein>
<keyword evidence="4" id="KW-0547">Nucleotide-binding</keyword>
<evidence type="ECO:0000256" key="6">
    <source>
        <dbReference type="ARBA" id="ARBA00023004"/>
    </source>
</evidence>
<evidence type="ECO:0000256" key="4">
    <source>
        <dbReference type="ARBA" id="ARBA00022741"/>
    </source>
</evidence>
<dbReference type="InterPro" id="IPR050093">
    <property type="entry name" value="ABC_SmlMolc_Importer"/>
</dbReference>
<evidence type="ECO:0000256" key="2">
    <source>
        <dbReference type="ARBA" id="ARBA00022475"/>
    </source>
</evidence>
<dbReference type="HOGENOM" id="CLU_000604_1_22_12"/>
<evidence type="ECO:0000256" key="7">
    <source>
        <dbReference type="ARBA" id="ARBA00023065"/>
    </source>
</evidence>
<dbReference type="PANTHER" id="PTHR42781">
    <property type="entry name" value="SPERMIDINE/PUTRESCINE IMPORT ATP-BINDING PROTEIN POTA"/>
    <property type="match status" value="1"/>
</dbReference>
<keyword evidence="8" id="KW-0472">Membrane</keyword>
<reference evidence="10" key="1">
    <citation type="submission" date="2012-01" db="EMBL/GenBank/DDBJ databases">
        <title>The Genome Sequence of Treponema denticola H-22.</title>
        <authorList>
            <consortium name="The Broad Institute Genome Sequencing Platform"/>
            <person name="Earl A."/>
            <person name="Ward D."/>
            <person name="Feldgarden M."/>
            <person name="Gevers D."/>
            <person name="Blanton J.M."/>
            <person name="Fenno C.J."/>
            <person name="Baranova O.V."/>
            <person name="Mathney J."/>
            <person name="Dewhirst F.E."/>
            <person name="Izard J."/>
            <person name="Young S.K."/>
            <person name="Zeng Q."/>
            <person name="Gargeya S."/>
            <person name="Fitzgerald M."/>
            <person name="Haas B."/>
            <person name="Abouelleil A."/>
            <person name="Alvarado L."/>
            <person name="Arachchi H.M."/>
            <person name="Berlin A."/>
            <person name="Chapman S.B."/>
            <person name="Gearin G."/>
            <person name="Goldberg J."/>
            <person name="Griggs A."/>
            <person name="Gujja S."/>
            <person name="Hansen M."/>
            <person name="Heiman D."/>
            <person name="Howarth C."/>
            <person name="Larimer J."/>
            <person name="Lui A."/>
            <person name="MacDonald P.J.P."/>
            <person name="McCowen C."/>
            <person name="Montmayeur A."/>
            <person name="Murphy C."/>
            <person name="Neiman D."/>
            <person name="Pearson M."/>
            <person name="Priest M."/>
            <person name="Roberts A."/>
            <person name="Saif S."/>
            <person name="Shea T."/>
            <person name="Sisk P."/>
            <person name="Stolte C."/>
            <person name="Sykes S."/>
            <person name="Wortman J."/>
            <person name="Nusbaum C."/>
            <person name="Birren B."/>
        </authorList>
    </citation>
    <scope>NUCLEOTIDE SEQUENCE [LARGE SCALE GENOMIC DNA]</scope>
    <source>
        <strain evidence="10">H-22</strain>
    </source>
</reference>
<dbReference type="GO" id="GO:0016020">
    <property type="term" value="C:membrane"/>
    <property type="evidence" value="ECO:0007669"/>
    <property type="project" value="InterPro"/>
</dbReference>
<dbReference type="SUPFAM" id="SSF52540">
    <property type="entry name" value="P-loop containing nucleoside triphosphate hydrolases"/>
    <property type="match status" value="1"/>
</dbReference>
<evidence type="ECO:0000256" key="5">
    <source>
        <dbReference type="ARBA" id="ARBA00022840"/>
    </source>
</evidence>
<dbReference type="AlphaFoldDB" id="A0A0E2EGV2"/>
<sequence>MENEKAFLQLKNIKKHFTEKDISISFELKKGKALALLGPSGCGKTTVLKIIAGLVPPDSGEIILDGKNINHTPPGKRGIGMVFQDYALFPHLNVEENIIYGLVSQGMSKKEARKAIAPLVELFHLEALQKRKTDLLSGGEKQRVSLARSLAVNPSLILFDEPLSALDADLRLHLRKELRAKQESLGYTAVYVTHDKDEAAALADDVLYMG</sequence>
<dbReference type="PROSITE" id="PS50893">
    <property type="entry name" value="ABC_TRANSPORTER_2"/>
    <property type="match status" value="1"/>
</dbReference>
<proteinExistence type="predicted"/>
<keyword evidence="5" id="KW-0067">ATP-binding</keyword>
<dbReference type="SMART" id="SM00382">
    <property type="entry name" value="AAA"/>
    <property type="match status" value="1"/>
</dbReference>
<organism evidence="10">
    <name type="scientific">Treponema denticola H-22</name>
    <dbReference type="NCBI Taxonomy" id="999432"/>
    <lineage>
        <taxon>Bacteria</taxon>
        <taxon>Pseudomonadati</taxon>
        <taxon>Spirochaetota</taxon>
        <taxon>Spirochaetia</taxon>
        <taxon>Spirochaetales</taxon>
        <taxon>Treponemataceae</taxon>
        <taxon>Treponema</taxon>
    </lineage>
</organism>
<comment type="caution">
    <text evidence="10">The sequence shown here is derived from an EMBL/GenBank/DDBJ whole genome shotgun (WGS) entry which is preliminary data.</text>
</comment>
<evidence type="ECO:0000313" key="10">
    <source>
        <dbReference type="EMBL" id="EMB33204.1"/>
    </source>
</evidence>
<dbReference type="CDD" id="cd03259">
    <property type="entry name" value="ABC_Carb_Solutes_like"/>
    <property type="match status" value="1"/>
</dbReference>
<evidence type="ECO:0000256" key="1">
    <source>
        <dbReference type="ARBA" id="ARBA00022448"/>
    </source>
</evidence>
<keyword evidence="1" id="KW-0813">Transport</keyword>
<dbReference type="EMBL" id="AGDV01000012">
    <property type="protein sequence ID" value="EMB33204.1"/>
    <property type="molecule type" value="Genomic_DNA"/>
</dbReference>
<evidence type="ECO:0000256" key="8">
    <source>
        <dbReference type="ARBA" id="ARBA00023136"/>
    </source>
</evidence>
<dbReference type="InterPro" id="IPR003593">
    <property type="entry name" value="AAA+_ATPase"/>
</dbReference>
<dbReference type="InterPro" id="IPR017871">
    <property type="entry name" value="ABC_transporter-like_CS"/>
</dbReference>
<evidence type="ECO:0000259" key="9">
    <source>
        <dbReference type="PROSITE" id="PS50893"/>
    </source>
</evidence>
<keyword evidence="6" id="KW-0408">Iron</keyword>
<dbReference type="RefSeq" id="WP_002684698.1">
    <property type="nucleotide sequence ID" value="NZ_CM001795.1"/>
</dbReference>
<feature type="domain" description="ABC transporter" evidence="9">
    <location>
        <begin position="8"/>
        <end position="210"/>
    </location>
</feature>
<evidence type="ECO:0000256" key="3">
    <source>
        <dbReference type="ARBA" id="ARBA00022496"/>
    </source>
</evidence>
<keyword evidence="3" id="KW-0410">Iron transport</keyword>
<keyword evidence="7" id="KW-0406">Ion transport</keyword>
<dbReference type="InterPro" id="IPR027417">
    <property type="entry name" value="P-loop_NTPase"/>
</dbReference>
<dbReference type="PANTHER" id="PTHR42781:SF4">
    <property type="entry name" value="SPERMIDINE_PUTRESCINE IMPORT ATP-BINDING PROTEIN POTA"/>
    <property type="match status" value="1"/>
</dbReference>
<dbReference type="PATRIC" id="fig|999432.5.peg.1624"/>
<dbReference type="GO" id="GO:0016887">
    <property type="term" value="F:ATP hydrolysis activity"/>
    <property type="evidence" value="ECO:0007669"/>
    <property type="project" value="InterPro"/>
</dbReference>
<dbReference type="GO" id="GO:0005524">
    <property type="term" value="F:ATP binding"/>
    <property type="evidence" value="ECO:0007669"/>
    <property type="project" value="UniProtKB-KW"/>
</dbReference>